<name>A0A8S0YTE5_ARCPL</name>
<dbReference type="OrthoDB" id="7486136at2759"/>
<dbReference type="Proteomes" id="UP000494106">
    <property type="component" value="Unassembled WGS sequence"/>
</dbReference>
<reference evidence="3 4" key="1">
    <citation type="submission" date="2020-04" db="EMBL/GenBank/DDBJ databases">
        <authorList>
            <person name="Wallbank WR R."/>
            <person name="Pardo Diaz C."/>
            <person name="Kozak K."/>
            <person name="Martin S."/>
            <person name="Jiggins C."/>
            <person name="Moest M."/>
            <person name="Warren A I."/>
            <person name="Byers J.R.P. K."/>
            <person name="Montejo-Kovacevich G."/>
            <person name="Yen C E."/>
        </authorList>
    </citation>
    <scope>NUCLEOTIDE SEQUENCE [LARGE SCALE GENOMIC DNA]</scope>
</reference>
<comment type="similarity">
    <text evidence="1">Belongs to the bile acid:sodium symporter (BASS) (TC 2.A.28) family.</text>
</comment>
<dbReference type="InterPro" id="IPR016833">
    <property type="entry name" value="Put_Na-Bile_cotransptr"/>
</dbReference>
<comment type="caution">
    <text evidence="3">The sequence shown here is derived from an EMBL/GenBank/DDBJ whole genome shotgun (WGS) entry which is preliminary data.</text>
</comment>
<feature type="transmembrane region" description="Helical" evidence="2">
    <location>
        <begin position="131"/>
        <end position="152"/>
    </location>
</feature>
<dbReference type="EMBL" id="CADEBC010000123">
    <property type="protein sequence ID" value="CAB3222887.1"/>
    <property type="molecule type" value="Genomic_DNA"/>
</dbReference>
<dbReference type="InterPro" id="IPR038770">
    <property type="entry name" value="Na+/solute_symporter_sf"/>
</dbReference>
<organism evidence="3 4">
    <name type="scientific">Arctia plantaginis</name>
    <name type="common">Wood tiger moth</name>
    <name type="synonym">Phalaena plantaginis</name>
    <dbReference type="NCBI Taxonomy" id="874455"/>
    <lineage>
        <taxon>Eukaryota</taxon>
        <taxon>Metazoa</taxon>
        <taxon>Ecdysozoa</taxon>
        <taxon>Arthropoda</taxon>
        <taxon>Hexapoda</taxon>
        <taxon>Insecta</taxon>
        <taxon>Pterygota</taxon>
        <taxon>Neoptera</taxon>
        <taxon>Endopterygota</taxon>
        <taxon>Lepidoptera</taxon>
        <taxon>Glossata</taxon>
        <taxon>Ditrysia</taxon>
        <taxon>Noctuoidea</taxon>
        <taxon>Erebidae</taxon>
        <taxon>Arctiinae</taxon>
        <taxon>Arctia</taxon>
    </lineage>
</organism>
<feature type="transmembrane region" description="Helical" evidence="2">
    <location>
        <begin position="158"/>
        <end position="176"/>
    </location>
</feature>
<keyword evidence="4" id="KW-1185">Reference proteome</keyword>
<dbReference type="Pfam" id="PF13593">
    <property type="entry name" value="SBF_like"/>
    <property type="match status" value="1"/>
</dbReference>
<evidence type="ECO:0000313" key="3">
    <source>
        <dbReference type="EMBL" id="CAB3222887.1"/>
    </source>
</evidence>
<sequence>MRSVAQEEVHLEMARRHRFSSAYSVDMWREVRRHWMVLGVLSAVTVAVLAPQLGARGGVLHTEVSECVPLFYVYYSAGKRTSARTLWSNLRTHARLHAVCVAHAHLVAPALCAALVTAFRDGVDYRIVKGVMLWSRGGGCAWLSLALSAHAAAPSVAAFVYLAALLVAPLATALICGQAAMPPLWSVLHTLTTTAAPFVAGVIRGAVCRGVDTVPAAPASALRLCALALLYAECCERLSDSEGILHVSDVLITLTLELCAVGAVAATSTLYPRCGLLAPGAARLVTLCALPRALDTRASP</sequence>
<feature type="transmembrane region" description="Helical" evidence="2">
    <location>
        <begin position="35"/>
        <end position="55"/>
    </location>
</feature>
<dbReference type="AlphaFoldDB" id="A0A8S0YTE5"/>
<evidence type="ECO:0000256" key="2">
    <source>
        <dbReference type="SAM" id="Phobius"/>
    </source>
</evidence>
<feature type="transmembrane region" description="Helical" evidence="2">
    <location>
        <begin position="96"/>
        <end position="119"/>
    </location>
</feature>
<dbReference type="Gene3D" id="1.20.1530.20">
    <property type="match status" value="1"/>
</dbReference>
<keyword evidence="2" id="KW-0812">Transmembrane</keyword>
<proteinExistence type="inferred from homology"/>
<evidence type="ECO:0000313" key="4">
    <source>
        <dbReference type="Proteomes" id="UP000494106"/>
    </source>
</evidence>
<accession>A0A8S0YTE5</accession>
<keyword evidence="2" id="KW-1133">Transmembrane helix</keyword>
<evidence type="ECO:0000256" key="1">
    <source>
        <dbReference type="ARBA" id="ARBA00006528"/>
    </source>
</evidence>
<protein>
    <submittedName>
        <fullName evidence="3">Uncharacterized protein</fullName>
    </submittedName>
</protein>
<gene>
    <name evidence="3" type="ORF">APLA_LOCUS1323</name>
</gene>
<keyword evidence="2" id="KW-0472">Membrane</keyword>